<organism evidence="1 2">
    <name type="scientific">Lecanicillium saksenae</name>
    <dbReference type="NCBI Taxonomy" id="468837"/>
    <lineage>
        <taxon>Eukaryota</taxon>
        <taxon>Fungi</taxon>
        <taxon>Dikarya</taxon>
        <taxon>Ascomycota</taxon>
        <taxon>Pezizomycotina</taxon>
        <taxon>Sordariomycetes</taxon>
        <taxon>Hypocreomycetidae</taxon>
        <taxon>Hypocreales</taxon>
        <taxon>Cordycipitaceae</taxon>
        <taxon>Lecanicillium</taxon>
    </lineage>
</organism>
<proteinExistence type="predicted"/>
<protein>
    <submittedName>
        <fullName evidence="1">Uncharacterized protein</fullName>
    </submittedName>
</protein>
<comment type="caution">
    <text evidence="1">The sequence shown here is derived from an EMBL/GenBank/DDBJ whole genome shotgun (WGS) entry which is preliminary data.</text>
</comment>
<dbReference type="Proteomes" id="UP001148737">
    <property type="component" value="Unassembled WGS sequence"/>
</dbReference>
<keyword evidence="2" id="KW-1185">Reference proteome</keyword>
<sequence length="196" mass="20454">MPDLRHSRAGKHVKTVGRTICAGVTVMTDLCIRAPPSLLVEAAAAAASAAFDTPAMLRTVTAVLIWMGQIPEQSTMGEEEVAFAPVPEYSSATAGEVASASVSAFEAPDMPPAADTVLLLHHQVPETSPMAEAEAAMGGTSASASALEVVDVPVVMITWVYYVPEHSLQMAARVVSAPAAAFEFADMSHVVLTQTY</sequence>
<gene>
    <name evidence="1" type="ORF">NLG97_g3772</name>
</gene>
<reference evidence="1" key="1">
    <citation type="submission" date="2022-07" db="EMBL/GenBank/DDBJ databases">
        <title>Genome Sequence of Lecanicillium saksenae.</title>
        <authorList>
            <person name="Buettner E."/>
        </authorList>
    </citation>
    <scope>NUCLEOTIDE SEQUENCE</scope>
    <source>
        <strain evidence="1">VT-O1</strain>
    </source>
</reference>
<dbReference type="EMBL" id="JANAKD010000333">
    <property type="protein sequence ID" value="KAJ3494904.1"/>
    <property type="molecule type" value="Genomic_DNA"/>
</dbReference>
<evidence type="ECO:0000313" key="1">
    <source>
        <dbReference type="EMBL" id="KAJ3494904.1"/>
    </source>
</evidence>
<evidence type="ECO:0000313" key="2">
    <source>
        <dbReference type="Proteomes" id="UP001148737"/>
    </source>
</evidence>
<name>A0ACC1R0G5_9HYPO</name>
<accession>A0ACC1R0G5</accession>